<keyword evidence="3" id="KW-1185">Reference proteome</keyword>
<dbReference type="AlphaFoldDB" id="A0A152A9B1"/>
<dbReference type="PANTHER" id="PTHR47484">
    <property type="entry name" value="COMPLEX 1 PROTEIN CONTAINING PROTEIN, EXPRESSED"/>
    <property type="match status" value="1"/>
</dbReference>
<protein>
    <recommendedName>
        <fullName evidence="1">Complex 1 LYR protein domain-containing protein</fullName>
    </recommendedName>
</protein>
<evidence type="ECO:0000313" key="2">
    <source>
        <dbReference type="EMBL" id="KYR02715.1"/>
    </source>
</evidence>
<sequence length="98" mass="11581">MATTGRKEALRLYRDILRTIRVFEHKNEHGVPWKNIIRDSTRQEFEIARYESDPNKVVEMLMVGRDCLMKIQEGIITGKVDKEEKSNKYDDTSPFHKV</sequence>
<feature type="domain" description="Complex 1 LYR protein" evidence="1">
    <location>
        <begin position="7"/>
        <end position="66"/>
    </location>
</feature>
<evidence type="ECO:0000259" key="1">
    <source>
        <dbReference type="Pfam" id="PF05347"/>
    </source>
</evidence>
<evidence type="ECO:0000313" key="3">
    <source>
        <dbReference type="Proteomes" id="UP000076078"/>
    </source>
</evidence>
<dbReference type="GO" id="GO:0034551">
    <property type="term" value="P:mitochondrial respiratory chain complex III assembly"/>
    <property type="evidence" value="ECO:0007669"/>
    <property type="project" value="InterPro"/>
</dbReference>
<dbReference type="OrthoDB" id="74240at2759"/>
<dbReference type="CDD" id="cd20267">
    <property type="entry name" value="Complex1_LYR_LYRM7"/>
    <property type="match status" value="1"/>
</dbReference>
<dbReference type="InterPro" id="IPR008011">
    <property type="entry name" value="Complex1_LYR_dom"/>
</dbReference>
<organism evidence="2 3">
    <name type="scientific">Tieghemostelium lacteum</name>
    <name type="common">Slime mold</name>
    <name type="synonym">Dictyostelium lacteum</name>
    <dbReference type="NCBI Taxonomy" id="361077"/>
    <lineage>
        <taxon>Eukaryota</taxon>
        <taxon>Amoebozoa</taxon>
        <taxon>Evosea</taxon>
        <taxon>Eumycetozoa</taxon>
        <taxon>Dictyostelia</taxon>
        <taxon>Dictyosteliales</taxon>
        <taxon>Raperosteliaceae</taxon>
        <taxon>Tieghemostelium</taxon>
    </lineage>
</organism>
<dbReference type="InParanoid" id="A0A152A9B1"/>
<dbReference type="PANTHER" id="PTHR47484:SF1">
    <property type="entry name" value="COMPLEX 1 PROTEIN CONTAINING PROTEIN, EXPRESSED"/>
    <property type="match status" value="1"/>
</dbReference>
<accession>A0A152A9B1</accession>
<reference evidence="2 3" key="1">
    <citation type="submission" date="2015-12" db="EMBL/GenBank/DDBJ databases">
        <title>Dictyostelia acquired genes for synthesis and detection of signals that induce cell-type specialization by lateral gene transfer from prokaryotes.</title>
        <authorList>
            <person name="Gloeckner G."/>
            <person name="Schaap P."/>
        </authorList>
    </citation>
    <scope>NUCLEOTIDE SEQUENCE [LARGE SCALE GENOMIC DNA]</scope>
    <source>
        <strain evidence="2 3">TK</strain>
    </source>
</reference>
<dbReference type="GO" id="GO:0005739">
    <property type="term" value="C:mitochondrion"/>
    <property type="evidence" value="ECO:0007669"/>
    <property type="project" value="GOC"/>
</dbReference>
<dbReference type="Pfam" id="PF05347">
    <property type="entry name" value="Complex1_LYR"/>
    <property type="match status" value="1"/>
</dbReference>
<comment type="caution">
    <text evidence="2">The sequence shown here is derived from an EMBL/GenBank/DDBJ whole genome shotgun (WGS) entry which is preliminary data.</text>
</comment>
<dbReference type="Proteomes" id="UP000076078">
    <property type="component" value="Unassembled WGS sequence"/>
</dbReference>
<gene>
    <name evidence="2" type="ORF">DLAC_00179</name>
</gene>
<proteinExistence type="predicted"/>
<dbReference type="InterPro" id="IPR045298">
    <property type="entry name" value="Complex1_LYR_LYRM7"/>
</dbReference>
<dbReference type="EMBL" id="LODT01000001">
    <property type="protein sequence ID" value="KYR02715.1"/>
    <property type="molecule type" value="Genomic_DNA"/>
</dbReference>
<name>A0A152A9B1_TIELA</name>
<dbReference type="OMA" id="GRDCLMK"/>